<dbReference type="PANTHER" id="PTHR38340">
    <property type="entry name" value="S-LAYER PROTEIN"/>
    <property type="match status" value="1"/>
</dbReference>
<dbReference type="PANTHER" id="PTHR38340:SF1">
    <property type="entry name" value="S-LAYER PROTEIN"/>
    <property type="match status" value="1"/>
</dbReference>
<evidence type="ECO:0000256" key="3">
    <source>
        <dbReference type="ARBA" id="ARBA00022525"/>
    </source>
</evidence>
<dbReference type="RefSeq" id="WP_136600421.1">
    <property type="nucleotide sequence ID" value="NZ_STGV01000010.1"/>
</dbReference>
<evidence type="ECO:0000259" key="8">
    <source>
        <dbReference type="Pfam" id="PF06594"/>
    </source>
</evidence>
<dbReference type="PRINTS" id="PR01488">
    <property type="entry name" value="RTXTOXINA"/>
</dbReference>
<evidence type="ECO:0000256" key="2">
    <source>
        <dbReference type="ARBA" id="ARBA00004613"/>
    </source>
</evidence>
<keyword evidence="7" id="KW-0472">Membrane</keyword>
<dbReference type="AlphaFoldDB" id="A0A4S8NRE1"/>
<dbReference type="GO" id="GO:0005576">
    <property type="term" value="C:extracellular region"/>
    <property type="evidence" value="ECO:0007669"/>
    <property type="project" value="UniProtKB-SubCell"/>
</dbReference>
<comment type="caution">
    <text evidence="9">The sequence shown here is derived from an EMBL/GenBank/DDBJ whole genome shotgun (WGS) entry which is preliminary data.</text>
</comment>
<evidence type="ECO:0000256" key="7">
    <source>
        <dbReference type="ARBA" id="ARBA00023136"/>
    </source>
</evidence>
<accession>A0A4S8NRE1</accession>
<dbReference type="Gene3D" id="2.150.10.10">
    <property type="entry name" value="Serralysin-like metalloprotease, C-terminal"/>
    <property type="match status" value="7"/>
</dbReference>
<evidence type="ECO:0000256" key="4">
    <source>
        <dbReference type="ARBA" id="ARBA00022656"/>
    </source>
</evidence>
<name>A0A4S8NRE1_9HYPH</name>
<dbReference type="InterPro" id="IPR010566">
    <property type="entry name" value="Haemolys_ca-bd"/>
</dbReference>
<dbReference type="OrthoDB" id="475207at2"/>
<protein>
    <submittedName>
        <fullName evidence="9">Calcium-binding protein</fullName>
    </submittedName>
</protein>
<evidence type="ECO:0000256" key="1">
    <source>
        <dbReference type="ARBA" id="ARBA00004370"/>
    </source>
</evidence>
<sequence>MTISLVGNRVFGYLGHLQLVRGSVETEVQAPFPQAMPLFGTWDFGAAFEKPHAVNDVSTIGDPATYSSGEVTLDDGIDEEGAWSIFEQVREQLIPLNLPYDVNFNSNSYINTLLTAIGHTAAEFMTYPTTVTLYPGSDRDVASGFWGLEYTLVGGGNGDVIHGGRGDDTLFGGDGVDFLKGGKGSDHIYANVEGTPEDAVADYLEGGGGRDTFHVGNTDLEQGLFIYNSITGETTFNEQARGTYDLILDYSRYDNLAVTWFGGTDTPFSNFTVTSAEYTLGGKDVYFAVSGDFQLSAIYDSYYDENLGRSVDVMVFWYQVLARVASDGASWELNTPLFAIETPAPTVGRFSLSELVNGTLGDDDLIGTTGDDAVYGGDGADSISGEEGDDILFGENGDDDFYARDDDGADSFDGGAGTNSIIYEGDADLVFDTAAGTISAAGQATDNFSNISVFYGSNGDDTFLDSSQMRFFSGGEGTDTAVLSGNVTSYRIYIGAGGYNIERADVDRDGNADSRWLRLEGVENVTIGGVAISLENAIVNNISGTSASETISGTAISDLIKAGAGDDVIYGGAGSDLIDGGEGTNRVEYDGVRSDYEFSQNSDGTVSVGRDTEGYDVLSNIHSVYFRGDNSEFLIGNLVSIIPGDATVIGSTASDVLYGGTSGDVLYGGTGDDQLQGGAGSDTYSFQAGDGNDVIDDWGDPTSIDVIRFEEGVDPEQISVIRGLSDIWDIVLRIGLSDSITIIGGFYPGATVVEAVHFNNGTQWSLQQLRAGYLTQAATVGDDTIHGFLETDDTISGAAGANTIYGYSGNDAVFGGAGDDTLFGAEGNDVLVGDSGADSLMGGDGDDRIYADADDVWFSGDSGNDTLVYTGADDREISLVQGSFENIRAGQGNNTVWGGDEANIIEGEEGDDTLFGFGGDDILFGGAGADSLMGGDGNDEIHADADDSWFAGDDGVDTLIYTSSDAFDYALAQGEFENVKAGAGDNTIWGTSAANVIDGEAGADTLFGYEGDDTLLGGTGADELSGGIGDDTFVFRSNFGQDTVVDFQAGESSVDAIEFQNTLFSNFTEVLAASTQVGSDTLITYDVDNVVTLSNVALTSLHQDDFRFVA</sequence>
<dbReference type="InterPro" id="IPR011049">
    <property type="entry name" value="Serralysin-like_metalloprot_C"/>
</dbReference>
<keyword evidence="3" id="KW-0964">Secreted</keyword>
<dbReference type="GO" id="GO:0016020">
    <property type="term" value="C:membrane"/>
    <property type="evidence" value="ECO:0007669"/>
    <property type="project" value="UniProtKB-SubCell"/>
</dbReference>
<organism evidence="9 10">
    <name type="scientific">Peteryoungia ipomoeae</name>
    <dbReference type="NCBI Taxonomy" id="1210932"/>
    <lineage>
        <taxon>Bacteria</taxon>
        <taxon>Pseudomonadati</taxon>
        <taxon>Pseudomonadota</taxon>
        <taxon>Alphaproteobacteria</taxon>
        <taxon>Hyphomicrobiales</taxon>
        <taxon>Rhizobiaceae</taxon>
        <taxon>Peteryoungia</taxon>
    </lineage>
</organism>
<dbReference type="GO" id="GO:0005509">
    <property type="term" value="F:calcium ion binding"/>
    <property type="evidence" value="ECO:0007669"/>
    <property type="project" value="InterPro"/>
</dbReference>
<dbReference type="InterPro" id="IPR018511">
    <property type="entry name" value="Hemolysin-typ_Ca-bd_CS"/>
</dbReference>
<keyword evidence="10" id="KW-1185">Reference proteome</keyword>
<dbReference type="Pfam" id="PF00353">
    <property type="entry name" value="HemolysinCabind"/>
    <property type="match status" value="10"/>
</dbReference>
<reference evidence="9 10" key="1">
    <citation type="submission" date="2019-04" db="EMBL/GenBank/DDBJ databases">
        <title>Genome sequence of strain shin9-1.</title>
        <authorList>
            <person name="Gao J."/>
            <person name="Sun J."/>
        </authorList>
    </citation>
    <scope>NUCLEOTIDE SEQUENCE [LARGE SCALE GENOMIC DNA]</scope>
    <source>
        <strain evidence="10">shin9-1</strain>
    </source>
</reference>
<evidence type="ECO:0000256" key="6">
    <source>
        <dbReference type="ARBA" id="ARBA00023026"/>
    </source>
</evidence>
<evidence type="ECO:0000313" key="9">
    <source>
        <dbReference type="EMBL" id="THV19833.1"/>
    </source>
</evidence>
<dbReference type="InterPro" id="IPR001343">
    <property type="entry name" value="Hemolysn_Ca-bd"/>
</dbReference>
<evidence type="ECO:0000313" key="10">
    <source>
        <dbReference type="Proteomes" id="UP000308828"/>
    </source>
</evidence>
<gene>
    <name evidence="9" type="ORF">FAA97_20425</name>
</gene>
<keyword evidence="6" id="KW-0843">Virulence</keyword>
<dbReference type="EMBL" id="STGV01000010">
    <property type="protein sequence ID" value="THV19833.1"/>
    <property type="molecule type" value="Genomic_DNA"/>
</dbReference>
<feature type="domain" description="Haemolysin-type calcium binding-related" evidence="8">
    <location>
        <begin position="731"/>
        <end position="767"/>
    </location>
</feature>
<dbReference type="Pfam" id="PF06594">
    <property type="entry name" value="HCBP_related"/>
    <property type="match status" value="1"/>
</dbReference>
<evidence type="ECO:0000256" key="5">
    <source>
        <dbReference type="ARBA" id="ARBA00022737"/>
    </source>
</evidence>
<proteinExistence type="predicted"/>
<dbReference type="Proteomes" id="UP000308828">
    <property type="component" value="Unassembled WGS sequence"/>
</dbReference>
<keyword evidence="4" id="KW-0800">Toxin</keyword>
<comment type="subcellular location">
    <subcellularLocation>
        <location evidence="1">Membrane</location>
    </subcellularLocation>
    <subcellularLocation>
        <location evidence="2">Secreted</location>
    </subcellularLocation>
</comment>
<dbReference type="PRINTS" id="PR00313">
    <property type="entry name" value="CABNDNGRPT"/>
</dbReference>
<dbReference type="SUPFAM" id="SSF51120">
    <property type="entry name" value="beta-Roll"/>
    <property type="match status" value="7"/>
</dbReference>
<dbReference type="GO" id="GO:0090729">
    <property type="term" value="F:toxin activity"/>
    <property type="evidence" value="ECO:0007669"/>
    <property type="project" value="UniProtKB-KW"/>
</dbReference>
<keyword evidence="5" id="KW-0677">Repeat</keyword>
<dbReference type="InterPro" id="IPR003995">
    <property type="entry name" value="RTX_toxin_determinant-A"/>
</dbReference>
<dbReference type="InterPro" id="IPR050557">
    <property type="entry name" value="RTX_toxin/Mannuronan_C5-epim"/>
</dbReference>
<dbReference type="PROSITE" id="PS00330">
    <property type="entry name" value="HEMOLYSIN_CALCIUM"/>
    <property type="match status" value="8"/>
</dbReference>